<dbReference type="Gene3D" id="3.40.630.70">
    <property type="entry name" value="Leucyl/phenylalanyl-tRNA-protein transferase, C-terminal domain"/>
    <property type="match status" value="1"/>
</dbReference>
<dbReference type="OrthoDB" id="9790282at2"/>
<dbReference type="AlphaFoldDB" id="A0A1G7VXY4"/>
<name>A0A1G7VXY4_9FLAO</name>
<dbReference type="InterPro" id="IPR004616">
    <property type="entry name" value="Leu/Phe-tRNA_Trfase"/>
</dbReference>
<evidence type="ECO:0000313" key="6">
    <source>
        <dbReference type="Proteomes" id="UP000199274"/>
    </source>
</evidence>
<organism evidence="5 6">
    <name type="scientific">Flavobacterium omnivorum</name>
    <dbReference type="NCBI Taxonomy" id="178355"/>
    <lineage>
        <taxon>Bacteria</taxon>
        <taxon>Pseudomonadati</taxon>
        <taxon>Bacteroidota</taxon>
        <taxon>Flavobacteriia</taxon>
        <taxon>Flavobacteriales</taxon>
        <taxon>Flavobacteriaceae</taxon>
        <taxon>Flavobacterium</taxon>
    </lineage>
</organism>
<evidence type="ECO:0000313" key="5">
    <source>
        <dbReference type="EMBL" id="SDG64573.1"/>
    </source>
</evidence>
<evidence type="ECO:0000256" key="4">
    <source>
        <dbReference type="HAMAP-Rule" id="MF_00688"/>
    </source>
</evidence>
<dbReference type="Proteomes" id="UP000199274">
    <property type="component" value="Unassembled WGS sequence"/>
</dbReference>
<dbReference type="EC" id="2.3.2.6" evidence="4"/>
<evidence type="ECO:0000256" key="2">
    <source>
        <dbReference type="ARBA" id="ARBA00022679"/>
    </source>
</evidence>
<dbReference type="Pfam" id="PF03588">
    <property type="entry name" value="Leu_Phe_trans"/>
    <property type="match status" value="1"/>
</dbReference>
<keyword evidence="1 4" id="KW-0963">Cytoplasm</keyword>
<accession>A0A1G7VXY4</accession>
<comment type="function">
    <text evidence="4">Functions in the N-end rule pathway of protein degradation where it conjugates Leu, Phe and, less efficiently, Met from aminoacyl-tRNAs to the N-termini of proteins containing an N-terminal arginine or lysine.</text>
</comment>
<evidence type="ECO:0000256" key="1">
    <source>
        <dbReference type="ARBA" id="ARBA00022490"/>
    </source>
</evidence>
<dbReference type="STRING" id="178355.SAMN04488062_101236"/>
<dbReference type="Gene3D" id="3.30.70.3550">
    <property type="entry name" value="Leucyl/phenylalanyl-tRNA-protein transferase, N-terminal domain"/>
    <property type="match status" value="1"/>
</dbReference>
<dbReference type="SUPFAM" id="SSF55729">
    <property type="entry name" value="Acyl-CoA N-acyltransferases (Nat)"/>
    <property type="match status" value="1"/>
</dbReference>
<comment type="similarity">
    <text evidence="4">Belongs to the L/F-transferase family.</text>
</comment>
<evidence type="ECO:0000256" key="3">
    <source>
        <dbReference type="ARBA" id="ARBA00023315"/>
    </source>
</evidence>
<keyword evidence="6" id="KW-1185">Reference proteome</keyword>
<dbReference type="GO" id="GO:0030163">
    <property type="term" value="P:protein catabolic process"/>
    <property type="evidence" value="ECO:0007669"/>
    <property type="project" value="UniProtKB-UniRule"/>
</dbReference>
<sequence length="212" mass="24224">MYYLSPTLFFPPVEQANHDGTLAVGGDLSSERLQLAYTSGIFPWFEEGEPIMWWSPNPRMVLFLDELIVSKSMRNILNRNVFKVTFNQNFRDVISNCQNIERDGQNGTWITNDMIEAYCKLHELGIAKSVEVWQDAVLVGGLYGIDLGHVFCGESMFSKVSNASKVAFIALVHQLKVENYKLLDCQVYNPHLESLGCREIERTDFMEILESK</sequence>
<keyword evidence="2 4" id="KW-0808">Transferase</keyword>
<comment type="subcellular location">
    <subcellularLocation>
        <location evidence="4">Cytoplasm</location>
    </subcellularLocation>
</comment>
<dbReference type="PANTHER" id="PTHR30098:SF2">
    <property type="entry name" value="LEUCYL_PHENYLALANYL-TRNA--PROTEIN TRANSFERASE"/>
    <property type="match status" value="1"/>
</dbReference>
<dbReference type="PANTHER" id="PTHR30098">
    <property type="entry name" value="LEUCYL/PHENYLALANYL-TRNA--PROTEIN TRANSFERASE"/>
    <property type="match status" value="1"/>
</dbReference>
<protein>
    <recommendedName>
        <fullName evidence="4">Leucyl/phenylalanyl-tRNA--protein transferase</fullName>
        <ecNumber evidence="4">2.3.2.6</ecNumber>
    </recommendedName>
    <alternativeName>
        <fullName evidence="4">L/F-transferase</fullName>
    </alternativeName>
    <alternativeName>
        <fullName evidence="4">Leucyltransferase</fullName>
    </alternativeName>
    <alternativeName>
        <fullName evidence="4">Phenyalanyltransferase</fullName>
    </alternativeName>
</protein>
<dbReference type="HAMAP" id="MF_00688">
    <property type="entry name" value="Leu_Phe_trans"/>
    <property type="match status" value="1"/>
</dbReference>
<dbReference type="FunFam" id="3.40.630.70:FF:000001">
    <property type="entry name" value="Leucyl/phenylalanyl-tRNA--protein transferase"/>
    <property type="match status" value="1"/>
</dbReference>
<dbReference type="NCBIfam" id="TIGR00667">
    <property type="entry name" value="aat"/>
    <property type="match status" value="1"/>
</dbReference>
<dbReference type="GO" id="GO:0005737">
    <property type="term" value="C:cytoplasm"/>
    <property type="evidence" value="ECO:0007669"/>
    <property type="project" value="UniProtKB-SubCell"/>
</dbReference>
<proteinExistence type="inferred from homology"/>
<dbReference type="EMBL" id="FNDB01000001">
    <property type="protein sequence ID" value="SDG64573.1"/>
    <property type="molecule type" value="Genomic_DNA"/>
</dbReference>
<dbReference type="InterPro" id="IPR016181">
    <property type="entry name" value="Acyl_CoA_acyltransferase"/>
</dbReference>
<dbReference type="InterPro" id="IPR042203">
    <property type="entry name" value="Leu/Phe-tRNA_Trfase_C"/>
</dbReference>
<dbReference type="GO" id="GO:0008914">
    <property type="term" value="F:leucyl-tRNA--protein transferase activity"/>
    <property type="evidence" value="ECO:0007669"/>
    <property type="project" value="UniProtKB-UniRule"/>
</dbReference>
<gene>
    <name evidence="4" type="primary">aat</name>
    <name evidence="5" type="ORF">SAMN04488062_101236</name>
</gene>
<comment type="catalytic activity">
    <reaction evidence="4">
        <text>N-terminal L-lysyl-[protein] + L-leucyl-tRNA(Leu) = N-terminal L-leucyl-L-lysyl-[protein] + tRNA(Leu) + H(+)</text>
        <dbReference type="Rhea" id="RHEA:12340"/>
        <dbReference type="Rhea" id="RHEA-COMP:9613"/>
        <dbReference type="Rhea" id="RHEA-COMP:9622"/>
        <dbReference type="Rhea" id="RHEA-COMP:12670"/>
        <dbReference type="Rhea" id="RHEA-COMP:12671"/>
        <dbReference type="ChEBI" id="CHEBI:15378"/>
        <dbReference type="ChEBI" id="CHEBI:65249"/>
        <dbReference type="ChEBI" id="CHEBI:78442"/>
        <dbReference type="ChEBI" id="CHEBI:78494"/>
        <dbReference type="ChEBI" id="CHEBI:133043"/>
        <dbReference type="EC" id="2.3.2.6"/>
    </reaction>
</comment>
<dbReference type="RefSeq" id="WP_091254046.1">
    <property type="nucleotide sequence ID" value="NZ_FNDB01000001.1"/>
</dbReference>
<comment type="catalytic activity">
    <reaction evidence="4">
        <text>L-phenylalanyl-tRNA(Phe) + an N-terminal L-alpha-aminoacyl-[protein] = an N-terminal L-phenylalanyl-L-alpha-aminoacyl-[protein] + tRNA(Phe)</text>
        <dbReference type="Rhea" id="RHEA:43632"/>
        <dbReference type="Rhea" id="RHEA-COMP:9668"/>
        <dbReference type="Rhea" id="RHEA-COMP:9699"/>
        <dbReference type="Rhea" id="RHEA-COMP:10636"/>
        <dbReference type="Rhea" id="RHEA-COMP:10637"/>
        <dbReference type="ChEBI" id="CHEBI:78442"/>
        <dbReference type="ChEBI" id="CHEBI:78531"/>
        <dbReference type="ChEBI" id="CHEBI:78597"/>
        <dbReference type="ChEBI" id="CHEBI:83561"/>
        <dbReference type="EC" id="2.3.2.6"/>
    </reaction>
</comment>
<keyword evidence="3 4" id="KW-0012">Acyltransferase</keyword>
<comment type="catalytic activity">
    <reaction evidence="4">
        <text>N-terminal L-arginyl-[protein] + L-leucyl-tRNA(Leu) = N-terminal L-leucyl-L-arginyl-[protein] + tRNA(Leu) + H(+)</text>
        <dbReference type="Rhea" id="RHEA:50416"/>
        <dbReference type="Rhea" id="RHEA-COMP:9613"/>
        <dbReference type="Rhea" id="RHEA-COMP:9622"/>
        <dbReference type="Rhea" id="RHEA-COMP:12672"/>
        <dbReference type="Rhea" id="RHEA-COMP:12673"/>
        <dbReference type="ChEBI" id="CHEBI:15378"/>
        <dbReference type="ChEBI" id="CHEBI:64719"/>
        <dbReference type="ChEBI" id="CHEBI:78442"/>
        <dbReference type="ChEBI" id="CHEBI:78494"/>
        <dbReference type="ChEBI" id="CHEBI:133044"/>
        <dbReference type="EC" id="2.3.2.6"/>
    </reaction>
</comment>
<reference evidence="6" key="1">
    <citation type="submission" date="2016-10" db="EMBL/GenBank/DDBJ databases">
        <authorList>
            <person name="Varghese N."/>
            <person name="Submissions S."/>
        </authorList>
    </citation>
    <scope>NUCLEOTIDE SEQUENCE [LARGE SCALE GENOMIC DNA]</scope>
    <source>
        <strain evidence="6">CGMCC 1.2747</strain>
    </source>
</reference>
<dbReference type="InterPro" id="IPR042221">
    <property type="entry name" value="Leu/Phe-tRNA_Trfase_N"/>
</dbReference>